<evidence type="ECO:0000313" key="10">
    <source>
        <dbReference type="EMBL" id="APT57547.1"/>
    </source>
</evidence>
<keyword evidence="4" id="KW-1003">Cell membrane</keyword>
<dbReference type="FunFam" id="1.20.1720.10:FF:000005">
    <property type="entry name" value="Bcr/CflA family efflux transporter"/>
    <property type="match status" value="1"/>
</dbReference>
<accession>A0A1L7AFH3</accession>
<keyword evidence="8" id="KW-0997">Cell inner membrane</keyword>
<evidence type="ECO:0000256" key="2">
    <source>
        <dbReference type="ARBA" id="ARBA00006236"/>
    </source>
</evidence>
<organism evidence="10 11">
    <name type="scientific">Roseomonas gilardii</name>
    <dbReference type="NCBI Taxonomy" id="257708"/>
    <lineage>
        <taxon>Bacteria</taxon>
        <taxon>Pseudomonadati</taxon>
        <taxon>Pseudomonadota</taxon>
        <taxon>Alphaproteobacteria</taxon>
        <taxon>Acetobacterales</taxon>
        <taxon>Roseomonadaceae</taxon>
        <taxon>Roseomonas</taxon>
    </lineage>
</organism>
<feature type="transmembrane region" description="Helical" evidence="8">
    <location>
        <begin position="96"/>
        <end position="117"/>
    </location>
</feature>
<reference evidence="10 11" key="1">
    <citation type="submission" date="2016-05" db="EMBL/GenBank/DDBJ databases">
        <title>Complete Genome and Methylome Analysis of Psychrotrophic Bacterial Isolates from Antarctic Lake Untersee.</title>
        <authorList>
            <person name="Fomenkov A."/>
            <person name="Akimov V.N."/>
            <person name="Vasilyeva L.V."/>
            <person name="Andersen D."/>
            <person name="Vincze T."/>
            <person name="Roberts R.J."/>
        </authorList>
    </citation>
    <scope>NUCLEOTIDE SEQUENCE [LARGE SCALE GENOMIC DNA]</scope>
    <source>
        <strain evidence="10 11">U14-5</strain>
    </source>
</reference>
<dbReference type="KEGG" id="rgi:RGI145_10985"/>
<dbReference type="GO" id="GO:0042910">
    <property type="term" value="F:xenobiotic transmembrane transporter activity"/>
    <property type="evidence" value="ECO:0007669"/>
    <property type="project" value="InterPro"/>
</dbReference>
<evidence type="ECO:0000259" key="9">
    <source>
        <dbReference type="PROSITE" id="PS50850"/>
    </source>
</evidence>
<feature type="transmembrane region" description="Helical" evidence="8">
    <location>
        <begin position="305"/>
        <end position="327"/>
    </location>
</feature>
<evidence type="ECO:0000256" key="7">
    <source>
        <dbReference type="ARBA" id="ARBA00023136"/>
    </source>
</evidence>
<feature type="transmembrane region" description="Helical" evidence="8">
    <location>
        <begin position="36"/>
        <end position="58"/>
    </location>
</feature>
<evidence type="ECO:0000256" key="6">
    <source>
        <dbReference type="ARBA" id="ARBA00022989"/>
    </source>
</evidence>
<dbReference type="EMBL" id="CP015583">
    <property type="protein sequence ID" value="APT57547.1"/>
    <property type="molecule type" value="Genomic_DNA"/>
</dbReference>
<keyword evidence="6 8" id="KW-1133">Transmembrane helix</keyword>
<evidence type="ECO:0000313" key="11">
    <source>
        <dbReference type="Proteomes" id="UP000185494"/>
    </source>
</evidence>
<dbReference type="STRING" id="257708.RGI145_10985"/>
<dbReference type="SUPFAM" id="SSF103473">
    <property type="entry name" value="MFS general substrate transporter"/>
    <property type="match status" value="1"/>
</dbReference>
<dbReference type="InterPro" id="IPR036259">
    <property type="entry name" value="MFS_trans_sf"/>
</dbReference>
<comment type="subcellular location">
    <subcellularLocation>
        <location evidence="8">Cell inner membrane</location>
        <topology evidence="8">Multi-pass membrane protein</topology>
    </subcellularLocation>
    <subcellularLocation>
        <location evidence="1">Cell membrane</location>
        <topology evidence="1">Multi-pass membrane protein</topology>
    </subcellularLocation>
</comment>
<feature type="transmembrane region" description="Helical" evidence="8">
    <location>
        <begin position="209"/>
        <end position="227"/>
    </location>
</feature>
<dbReference type="RefSeq" id="WP_075798379.1">
    <property type="nucleotide sequence ID" value="NZ_CP015583.1"/>
</dbReference>
<evidence type="ECO:0000256" key="8">
    <source>
        <dbReference type="RuleBase" id="RU365088"/>
    </source>
</evidence>
<feature type="transmembrane region" description="Helical" evidence="8">
    <location>
        <begin position="160"/>
        <end position="179"/>
    </location>
</feature>
<dbReference type="PANTHER" id="PTHR23502:SF132">
    <property type="entry name" value="POLYAMINE TRANSPORTER 2-RELATED"/>
    <property type="match status" value="1"/>
</dbReference>
<evidence type="ECO:0000256" key="3">
    <source>
        <dbReference type="ARBA" id="ARBA00022448"/>
    </source>
</evidence>
<sequence>MPSWLPFLLGFLTAIGPISTDMYLPAFPAIEESLRSGAGSAQVTLAAWFMGLAVGQITQGTLSDRFGRRGPLLAGTAIYTLASVGCAVAPDLATLSICRALAAFGGSASMVIPRAVIRDKAEGLEATRLMSRLMLIMGVAPILAPSLGGLLLGIADWRMIFWVSAFYGVVSCLLVWRFLPDTLPPELRVSLGFTSLLARYIAILRDPSFVTHMLMGGFMMFVMFAYLGGVPPVFIEIFGVSPQTFGMLFGINAIGFIGMSQVNPWLVGRYGHHRVMSWAARFSCAAIIVLVVVTLTGPFGLLSVFLPIFFAIAASSLIMPNAAVGALSRQAARAGSASALMGMLQFTIAASAALVVGALSDGTARPLAFTMLLGVCGALVADWFRRRAA</sequence>
<comment type="caution">
    <text evidence="8">Lacks conserved residue(s) required for the propagation of feature annotation.</text>
</comment>
<feature type="domain" description="Major facilitator superfamily (MFS) profile" evidence="9">
    <location>
        <begin position="5"/>
        <end position="389"/>
    </location>
</feature>
<comment type="similarity">
    <text evidence="2 8">Belongs to the major facilitator superfamily. Bcr/CmlA family.</text>
</comment>
<feature type="transmembrane region" description="Helical" evidence="8">
    <location>
        <begin position="339"/>
        <end position="360"/>
    </location>
</feature>
<dbReference type="GO" id="GO:1990961">
    <property type="term" value="P:xenobiotic detoxification by transmembrane export across the plasma membrane"/>
    <property type="evidence" value="ECO:0007669"/>
    <property type="project" value="InterPro"/>
</dbReference>
<feature type="transmembrane region" description="Helical" evidence="8">
    <location>
        <begin position="366"/>
        <end position="384"/>
    </location>
</feature>
<feature type="transmembrane region" description="Helical" evidence="8">
    <location>
        <begin position="129"/>
        <end position="154"/>
    </location>
</feature>
<gene>
    <name evidence="10" type="ORF">RGI145_10985</name>
</gene>
<evidence type="ECO:0000256" key="1">
    <source>
        <dbReference type="ARBA" id="ARBA00004651"/>
    </source>
</evidence>
<dbReference type="AlphaFoldDB" id="A0A1L7AFH3"/>
<name>A0A1L7AFH3_9PROT</name>
<dbReference type="CDD" id="cd17320">
    <property type="entry name" value="MFS_MdfA_MDR_like"/>
    <property type="match status" value="1"/>
</dbReference>
<evidence type="ECO:0000256" key="5">
    <source>
        <dbReference type="ARBA" id="ARBA00022692"/>
    </source>
</evidence>
<dbReference type="GO" id="GO:0005886">
    <property type="term" value="C:plasma membrane"/>
    <property type="evidence" value="ECO:0007669"/>
    <property type="project" value="UniProtKB-SubCell"/>
</dbReference>
<dbReference type="InterPro" id="IPR004812">
    <property type="entry name" value="Efflux_drug-R_Bcr/CmlA"/>
</dbReference>
<dbReference type="Pfam" id="PF07690">
    <property type="entry name" value="MFS_1"/>
    <property type="match status" value="1"/>
</dbReference>
<feature type="transmembrane region" description="Helical" evidence="8">
    <location>
        <begin position="70"/>
        <end position="90"/>
    </location>
</feature>
<protein>
    <recommendedName>
        <fullName evidence="8">Bcr/CflA family efflux transporter</fullName>
    </recommendedName>
</protein>
<feature type="transmembrane region" description="Helical" evidence="8">
    <location>
        <begin position="247"/>
        <end position="266"/>
    </location>
</feature>
<keyword evidence="3 8" id="KW-0813">Transport</keyword>
<proteinExistence type="inferred from homology"/>
<dbReference type="PROSITE" id="PS50850">
    <property type="entry name" value="MFS"/>
    <property type="match status" value="1"/>
</dbReference>
<dbReference type="Gene3D" id="1.20.1720.10">
    <property type="entry name" value="Multidrug resistance protein D"/>
    <property type="match status" value="1"/>
</dbReference>
<keyword evidence="7 8" id="KW-0472">Membrane</keyword>
<dbReference type="PANTHER" id="PTHR23502">
    <property type="entry name" value="MAJOR FACILITATOR SUPERFAMILY"/>
    <property type="match status" value="1"/>
</dbReference>
<keyword evidence="5 8" id="KW-0812">Transmembrane</keyword>
<evidence type="ECO:0000256" key="4">
    <source>
        <dbReference type="ARBA" id="ARBA00022475"/>
    </source>
</evidence>
<feature type="transmembrane region" description="Helical" evidence="8">
    <location>
        <begin position="278"/>
        <end position="299"/>
    </location>
</feature>
<dbReference type="InterPro" id="IPR020846">
    <property type="entry name" value="MFS_dom"/>
</dbReference>
<dbReference type="NCBIfam" id="TIGR00710">
    <property type="entry name" value="efflux_Bcr_CflA"/>
    <property type="match status" value="1"/>
</dbReference>
<dbReference type="Proteomes" id="UP000185494">
    <property type="component" value="Chromosome 1"/>
</dbReference>
<dbReference type="eggNOG" id="COG2814">
    <property type="taxonomic scope" value="Bacteria"/>
</dbReference>
<dbReference type="InterPro" id="IPR011701">
    <property type="entry name" value="MFS"/>
</dbReference>